<dbReference type="InterPro" id="IPR036465">
    <property type="entry name" value="vWFA_dom_sf"/>
</dbReference>
<evidence type="ECO:0000256" key="1">
    <source>
        <dbReference type="SAM" id="MobiDB-lite"/>
    </source>
</evidence>
<feature type="domain" description="VWFA" evidence="3">
    <location>
        <begin position="161"/>
        <end position="353"/>
    </location>
</feature>
<dbReference type="AlphaFoldDB" id="A0A7H8Q711"/>
<protein>
    <submittedName>
        <fullName evidence="4">VWA domain-containing protein</fullName>
    </submittedName>
</protein>
<dbReference type="EMBL" id="CP051177">
    <property type="protein sequence ID" value="QKX49748.1"/>
    <property type="molecule type" value="Genomic_DNA"/>
</dbReference>
<reference evidence="4 5" key="1">
    <citation type="submission" date="2020-04" db="EMBL/GenBank/DDBJ databases">
        <authorList>
            <person name="Pajer P."/>
            <person name="Broz P."/>
        </authorList>
    </citation>
    <scope>NUCLEOTIDE SEQUENCE [LARGE SCALE GENOMIC DNA]</scope>
    <source>
        <strain evidence="5">NRL-ATB46093</strain>
    </source>
</reference>
<dbReference type="Gene3D" id="3.40.50.410">
    <property type="entry name" value="von Willebrand factor, type A domain"/>
    <property type="match status" value="1"/>
</dbReference>
<feature type="chain" id="PRO_5038777063" evidence="2">
    <location>
        <begin position="21"/>
        <end position="465"/>
    </location>
</feature>
<dbReference type="RefSeq" id="WP_176294099.1">
    <property type="nucleotide sequence ID" value="NZ_CP051177.1"/>
</dbReference>
<evidence type="ECO:0000313" key="4">
    <source>
        <dbReference type="EMBL" id="QKX49748.1"/>
    </source>
</evidence>
<reference evidence="5" key="2">
    <citation type="submission" date="2020-06" db="EMBL/GenBank/DDBJ databases">
        <title>Isolation of Planomicrobium glaciei.</title>
        <authorList>
            <person name="Malisova L."/>
            <person name="Safrankova R."/>
            <person name="Jakubu V."/>
            <person name="Spanelova P."/>
        </authorList>
    </citation>
    <scope>NUCLEOTIDE SEQUENCE [LARGE SCALE GENOMIC DNA]</scope>
    <source>
        <strain evidence="5">NRL-ATB46093</strain>
    </source>
</reference>
<proteinExistence type="predicted"/>
<evidence type="ECO:0000313" key="5">
    <source>
        <dbReference type="Proteomes" id="UP000509222"/>
    </source>
</evidence>
<dbReference type="InterPro" id="IPR002035">
    <property type="entry name" value="VWF_A"/>
</dbReference>
<keyword evidence="5" id="KW-1185">Reference proteome</keyword>
<dbReference type="PROSITE" id="PS50234">
    <property type="entry name" value="VWFA"/>
    <property type="match status" value="1"/>
</dbReference>
<organism evidence="4 5">
    <name type="scientific">Planococcus glaciei</name>
    <dbReference type="NCBI Taxonomy" id="459472"/>
    <lineage>
        <taxon>Bacteria</taxon>
        <taxon>Bacillati</taxon>
        <taxon>Bacillota</taxon>
        <taxon>Bacilli</taxon>
        <taxon>Bacillales</taxon>
        <taxon>Caryophanaceae</taxon>
        <taxon>Planococcus</taxon>
    </lineage>
</organism>
<feature type="region of interest" description="Disordered" evidence="1">
    <location>
        <begin position="18"/>
        <end position="57"/>
    </location>
</feature>
<dbReference type="Pfam" id="PF13519">
    <property type="entry name" value="VWA_2"/>
    <property type="match status" value="1"/>
</dbReference>
<name>A0A7H8Q711_9BACL</name>
<evidence type="ECO:0000256" key="2">
    <source>
        <dbReference type="SAM" id="SignalP"/>
    </source>
</evidence>
<dbReference type="Proteomes" id="UP000509222">
    <property type="component" value="Chromosome"/>
</dbReference>
<feature type="signal peptide" evidence="2">
    <location>
        <begin position="1"/>
        <end position="20"/>
    </location>
</feature>
<dbReference type="SUPFAM" id="SSF53300">
    <property type="entry name" value="vWA-like"/>
    <property type="match status" value="1"/>
</dbReference>
<dbReference type="PROSITE" id="PS51257">
    <property type="entry name" value="PROKAR_LIPOPROTEIN"/>
    <property type="match status" value="1"/>
</dbReference>
<dbReference type="SMART" id="SM00327">
    <property type="entry name" value="VWA"/>
    <property type="match status" value="1"/>
</dbReference>
<feature type="compositionally biased region" description="Basic and acidic residues" evidence="1">
    <location>
        <begin position="24"/>
        <end position="53"/>
    </location>
</feature>
<sequence>MRLTKCLLLPLIALSMAACQSESQPEKPEAEAAEQKEPNEQKASDEKAEKDVESVLASQEMLKVPENDRDLINQPPGKIGGMDISLGDTPQIKEAFFEAFGDVPALPEDATEKELELYFNYIYSLVAYDFQDPQDVLDQMEFALSGTPEADPRFAFKENYNVEIILDASGSMANYVGDQTRMELAKKAIRDFVGQIPEEAKVSLRIYGHEGTGSEADKAASCKAIDEVYKRGAYDQASFDKAMDAFKPAGWTPVAGALESAKESFKGLDAKSNTNLVYLVSDGIETCDGDPVAVAKTFADSDISPIINVIGFNVDGETQQQLKEVAAAANGIFANVSNGAELAEEFKQSKEVLARWESWKVNSETDVLAASNASSLAISKFENQWYADTDGQYLGLVRVFGFLREKGYLTFDQVDDLTVKAGEIEQISKESREAIINDLNQVKDQGLDKMRIQIDEKYKENTTGQ</sequence>
<gene>
    <name evidence="4" type="ORF">HF394_03640</name>
</gene>
<evidence type="ECO:0000259" key="3">
    <source>
        <dbReference type="PROSITE" id="PS50234"/>
    </source>
</evidence>
<keyword evidence="2" id="KW-0732">Signal</keyword>
<accession>A0A7H8Q711</accession>